<evidence type="ECO:0000313" key="1">
    <source>
        <dbReference type="EMBL" id="GIM94777.1"/>
    </source>
</evidence>
<gene>
    <name evidence="1" type="ORF">Ato02nite_065700</name>
</gene>
<keyword evidence="2" id="KW-1185">Reference proteome</keyword>
<sequence>MAGLVLVVVIALAAIALLRWKAAGVAHSISPPAGATAPSFRTPKYERDVGDRAAIIARRLRNDRGRATVRSYAMPPGSPWMQAQKVVATQLDHWEQVGDCADNPEATIVECTWREPTRWWPREVALTMLRLPSAGEARSDRTGATFVIIGSGVGA</sequence>
<protein>
    <submittedName>
        <fullName evidence="1">Uncharacterized protein</fullName>
    </submittedName>
</protein>
<evidence type="ECO:0000313" key="2">
    <source>
        <dbReference type="Proteomes" id="UP000677082"/>
    </source>
</evidence>
<accession>A0A919TG93</accession>
<dbReference type="EMBL" id="BOQN01000085">
    <property type="protein sequence ID" value="GIM94777.1"/>
    <property type="molecule type" value="Genomic_DNA"/>
</dbReference>
<reference evidence="1 2" key="1">
    <citation type="submission" date="2021-03" db="EMBL/GenBank/DDBJ databases">
        <title>Whole genome shotgun sequence of Actinoplanes toevensis NBRC 105298.</title>
        <authorList>
            <person name="Komaki H."/>
            <person name="Tamura T."/>
        </authorList>
    </citation>
    <scope>NUCLEOTIDE SEQUENCE [LARGE SCALE GENOMIC DNA]</scope>
    <source>
        <strain evidence="1 2">NBRC 105298</strain>
    </source>
</reference>
<dbReference type="AlphaFoldDB" id="A0A919TG93"/>
<proteinExistence type="predicted"/>
<organism evidence="1 2">
    <name type="scientific">Paractinoplanes toevensis</name>
    <dbReference type="NCBI Taxonomy" id="571911"/>
    <lineage>
        <taxon>Bacteria</taxon>
        <taxon>Bacillati</taxon>
        <taxon>Actinomycetota</taxon>
        <taxon>Actinomycetes</taxon>
        <taxon>Micromonosporales</taxon>
        <taxon>Micromonosporaceae</taxon>
        <taxon>Paractinoplanes</taxon>
    </lineage>
</organism>
<name>A0A919TG93_9ACTN</name>
<comment type="caution">
    <text evidence="1">The sequence shown here is derived from an EMBL/GenBank/DDBJ whole genome shotgun (WGS) entry which is preliminary data.</text>
</comment>
<dbReference type="Proteomes" id="UP000677082">
    <property type="component" value="Unassembled WGS sequence"/>
</dbReference>